<comment type="caution">
    <text evidence="2">The sequence shown here is derived from an EMBL/GenBank/DDBJ whole genome shotgun (WGS) entry which is preliminary data.</text>
</comment>
<evidence type="ECO:0000313" key="3">
    <source>
        <dbReference type="Proteomes" id="UP001189429"/>
    </source>
</evidence>
<gene>
    <name evidence="2" type="ORF">PCOR1329_LOCUS82332</name>
</gene>
<protein>
    <submittedName>
        <fullName evidence="2">Uncharacterized protein</fullName>
    </submittedName>
</protein>
<keyword evidence="3" id="KW-1185">Reference proteome</keyword>
<sequence length="401" mass="44881">MAALTEGGSEEQGSEAAEGADVTAHPGGAGGDAGSRKYTRKRSCFSMVNMMEPVDEEEKPADFGTGSVFDVKVRSADEFHFELPVKVYLEETLVGMHGAPKEKHSLEPNAEGRRWSRMKKLFSMPATHMLVKALFWVCISCVFPEEDYVSDEEKEALLELRRRMAESWVSLSQGRGPRALVHASDSLDEALTLFPVALSQVVFRLLIDAFSDDRDAMMRHAKRWFDKVSDVVHREFWGFRANRASGHILRSKLFIKAVVDHPHANQLESMKSELRLEKYSAARQEPLAFGSQTGEPLDDVQLLELFRWRQSQMPPHDSTHRAWSPQPTWTAPRSPSSAPGSSARALRPPWRRRRAATAGPWFPSCPWAPRSSTPIATATSTGRPRSCSWSRASACTRTRGT</sequence>
<reference evidence="2" key="1">
    <citation type="submission" date="2023-10" db="EMBL/GenBank/DDBJ databases">
        <authorList>
            <person name="Chen Y."/>
            <person name="Shah S."/>
            <person name="Dougan E. K."/>
            <person name="Thang M."/>
            <person name="Chan C."/>
        </authorList>
    </citation>
    <scope>NUCLEOTIDE SEQUENCE [LARGE SCALE GENOMIC DNA]</scope>
</reference>
<feature type="compositionally biased region" description="Low complexity" evidence="1">
    <location>
        <begin position="331"/>
        <end position="348"/>
    </location>
</feature>
<feature type="compositionally biased region" description="Polar residues" evidence="1">
    <location>
        <begin position="370"/>
        <end position="401"/>
    </location>
</feature>
<evidence type="ECO:0000313" key="2">
    <source>
        <dbReference type="EMBL" id="CAK0907252.1"/>
    </source>
</evidence>
<proteinExistence type="predicted"/>
<name>A0ABN9Y709_9DINO</name>
<dbReference type="Proteomes" id="UP001189429">
    <property type="component" value="Unassembled WGS sequence"/>
</dbReference>
<evidence type="ECO:0000256" key="1">
    <source>
        <dbReference type="SAM" id="MobiDB-lite"/>
    </source>
</evidence>
<dbReference type="EMBL" id="CAUYUJ010021829">
    <property type="protein sequence ID" value="CAK0907252.1"/>
    <property type="molecule type" value="Genomic_DNA"/>
</dbReference>
<feature type="region of interest" description="Disordered" evidence="1">
    <location>
        <begin position="313"/>
        <end position="401"/>
    </location>
</feature>
<organism evidence="2 3">
    <name type="scientific">Prorocentrum cordatum</name>
    <dbReference type="NCBI Taxonomy" id="2364126"/>
    <lineage>
        <taxon>Eukaryota</taxon>
        <taxon>Sar</taxon>
        <taxon>Alveolata</taxon>
        <taxon>Dinophyceae</taxon>
        <taxon>Prorocentrales</taxon>
        <taxon>Prorocentraceae</taxon>
        <taxon>Prorocentrum</taxon>
    </lineage>
</organism>
<accession>A0ABN9Y709</accession>
<feature type="region of interest" description="Disordered" evidence="1">
    <location>
        <begin position="1"/>
        <end position="37"/>
    </location>
</feature>